<gene>
    <name evidence="2" type="primary">55</name>
    <name evidence="2" type="ORF">SEA_TWISTER6_55</name>
</gene>
<dbReference type="KEGG" id="vg:29065027"/>
<evidence type="ECO:0000313" key="3">
    <source>
        <dbReference type="Proteomes" id="UP000201729"/>
    </source>
</evidence>
<accession>A0A1B3B1S1</accession>
<protein>
    <submittedName>
        <fullName evidence="2">Uncharacterized protein</fullName>
    </submittedName>
</protein>
<dbReference type="GeneID" id="29065027"/>
<dbReference type="RefSeq" id="YP_009284826.1">
    <property type="nucleotide sequence ID" value="NC_031052.1"/>
</dbReference>
<reference evidence="2 3" key="1">
    <citation type="submission" date="2016-07" db="EMBL/GenBank/DDBJ databases">
        <authorList>
            <person name="Montgomery M.T."/>
            <person name="Pope W.H."/>
            <person name="Russell D.A."/>
            <person name="Garlena R.A."/>
            <person name="Jacobs-Sera D."/>
            <person name="Hendrix R.W."/>
            <person name="Hatfull G.F."/>
        </authorList>
    </citation>
    <scope>NUCLEOTIDE SEQUENCE [LARGE SCALE GENOMIC DNA]</scope>
</reference>
<name>A0A1B3B1S1_9CAUD</name>
<dbReference type="EMBL" id="KX557286">
    <property type="protein sequence ID" value="AOE44964.1"/>
    <property type="molecule type" value="Genomic_DNA"/>
</dbReference>
<organism evidence="2 3">
    <name type="scientific">Gordonia phage Twister6</name>
    <dbReference type="NCBI Taxonomy" id="1887655"/>
    <lineage>
        <taxon>Viruses</taxon>
        <taxon>Duplodnaviria</taxon>
        <taxon>Heunggongvirae</taxon>
        <taxon>Uroviricota</taxon>
        <taxon>Caudoviricetes</taxon>
        <taxon>Stackebrandtviridae</taxon>
        <taxon>Frickvirinae</taxon>
        <taxon>Wizardvirus</taxon>
        <taxon>Wizardvirus twister6</taxon>
    </lineage>
</organism>
<evidence type="ECO:0000256" key="1">
    <source>
        <dbReference type="SAM" id="MobiDB-lite"/>
    </source>
</evidence>
<sequence>MTDDNITHEDIDDHLDWVGAP</sequence>
<evidence type="ECO:0000313" key="2">
    <source>
        <dbReference type="EMBL" id="AOE44964.1"/>
    </source>
</evidence>
<dbReference type="Proteomes" id="UP000201729">
    <property type="component" value="Segment"/>
</dbReference>
<feature type="region of interest" description="Disordered" evidence="1">
    <location>
        <begin position="1"/>
        <end position="21"/>
    </location>
</feature>
<proteinExistence type="predicted"/>
<keyword evidence="3" id="KW-1185">Reference proteome</keyword>